<dbReference type="GO" id="GO:0005737">
    <property type="term" value="C:cytoplasm"/>
    <property type="evidence" value="ECO:0007669"/>
    <property type="project" value="TreeGrafter"/>
</dbReference>
<reference evidence="3" key="2">
    <citation type="journal article" date="2014" name="ISME J.">
        <title>Microbial stratification in low pH oxic and suboxic macroscopic growths along an acid mine drainage.</title>
        <authorList>
            <person name="Mendez-Garcia C."/>
            <person name="Mesa V."/>
            <person name="Sprenger R.R."/>
            <person name="Richter M."/>
            <person name="Diez M.S."/>
            <person name="Solano J."/>
            <person name="Bargiela R."/>
            <person name="Golyshina O.V."/>
            <person name="Manteca A."/>
            <person name="Ramos J.L."/>
            <person name="Gallego J.R."/>
            <person name="Llorente I."/>
            <person name="Martins Dos Santos V.A."/>
            <person name="Jensen O.N."/>
            <person name="Pelaez A.I."/>
            <person name="Sanchez J."/>
            <person name="Ferrer M."/>
        </authorList>
    </citation>
    <scope>NUCLEOTIDE SEQUENCE</scope>
</reference>
<reference evidence="3" key="1">
    <citation type="submission" date="2013-08" db="EMBL/GenBank/DDBJ databases">
        <authorList>
            <person name="Mendez C."/>
            <person name="Richter M."/>
            <person name="Ferrer M."/>
            <person name="Sanchez J."/>
        </authorList>
    </citation>
    <scope>NUCLEOTIDE SEQUENCE</scope>
</reference>
<organism evidence="3">
    <name type="scientific">mine drainage metagenome</name>
    <dbReference type="NCBI Taxonomy" id="410659"/>
    <lineage>
        <taxon>unclassified sequences</taxon>
        <taxon>metagenomes</taxon>
        <taxon>ecological metagenomes</taxon>
    </lineage>
</organism>
<comment type="caution">
    <text evidence="3">The sequence shown here is derived from an EMBL/GenBank/DDBJ whole genome shotgun (WGS) entry which is preliminary data.</text>
</comment>
<dbReference type="SUPFAM" id="SSF143968">
    <property type="entry name" value="UbiD C-terminal domain-like"/>
    <property type="match status" value="1"/>
</dbReference>
<dbReference type="PANTHER" id="PTHR30108:SF21">
    <property type="entry name" value="4-HYDROXYBENZOATE DECARBOXYLASE"/>
    <property type="match status" value="1"/>
</dbReference>
<dbReference type="GO" id="GO:0016831">
    <property type="term" value="F:carboxy-lyase activity"/>
    <property type="evidence" value="ECO:0007669"/>
    <property type="project" value="InterPro"/>
</dbReference>
<evidence type="ECO:0000256" key="1">
    <source>
        <dbReference type="ARBA" id="ARBA00010021"/>
    </source>
</evidence>
<protein>
    <submittedName>
        <fullName evidence="3">Carboxylyase-related protein</fullName>
        <ecNumber evidence="3">4.1.1.-</ecNumber>
    </submittedName>
</protein>
<dbReference type="InterPro" id="IPR049381">
    <property type="entry name" value="UbiD-like_C"/>
</dbReference>
<dbReference type="EMBL" id="AUZY01006409">
    <property type="protein sequence ID" value="EQD54474.1"/>
    <property type="molecule type" value="Genomic_DNA"/>
</dbReference>
<keyword evidence="3" id="KW-0456">Lyase</keyword>
<dbReference type="PANTHER" id="PTHR30108">
    <property type="entry name" value="3-OCTAPRENYL-4-HYDROXYBENZOATE CARBOXY-LYASE-RELATED"/>
    <property type="match status" value="1"/>
</dbReference>
<dbReference type="AlphaFoldDB" id="T1BMD3"/>
<dbReference type="Pfam" id="PF20696">
    <property type="entry name" value="UbiD_C"/>
    <property type="match status" value="1"/>
</dbReference>
<comment type="similarity">
    <text evidence="1">Belongs to the UbiD family.</text>
</comment>
<name>T1BMD3_9ZZZZ</name>
<accession>T1BMD3</accession>
<dbReference type="InterPro" id="IPR002830">
    <property type="entry name" value="UbiD"/>
</dbReference>
<evidence type="ECO:0000313" key="3">
    <source>
        <dbReference type="EMBL" id="EQD54474.1"/>
    </source>
</evidence>
<dbReference type="Gene3D" id="3.40.1670.10">
    <property type="entry name" value="UbiD C-terminal domain-like"/>
    <property type="match status" value="1"/>
</dbReference>
<sequence length="114" mass="12267">MHAVVSIEKRREGDGKNAALAAFAGHASLKRVVVVDPDIDIFNDEEVEWALATRFQADRGLVVIPGATGSSLDPSAGKDNVTTKWALDATLPLGVDRTPFTREPCLRARKDPEG</sequence>
<evidence type="ECO:0000259" key="2">
    <source>
        <dbReference type="Pfam" id="PF20696"/>
    </source>
</evidence>
<feature type="domain" description="3-octaprenyl-4-hydroxybenzoate carboxy-lyase-like C-terminal" evidence="2">
    <location>
        <begin position="2"/>
        <end position="89"/>
    </location>
</feature>
<proteinExistence type="inferred from homology"/>
<gene>
    <name evidence="3" type="ORF">B1B_09669</name>
</gene>
<dbReference type="EC" id="4.1.1.-" evidence="3"/>